<keyword evidence="1" id="KW-0812">Transmembrane</keyword>
<dbReference type="OrthoDB" id="7193018at2"/>
<proteinExistence type="predicted"/>
<reference evidence="2 3" key="1">
    <citation type="submission" date="2018-05" db="EMBL/GenBank/DDBJ databases">
        <authorList>
            <person name="Lanie J.A."/>
            <person name="Ng W.-L."/>
            <person name="Kazmierczak K.M."/>
            <person name="Andrzejewski T.M."/>
            <person name="Davidsen T.M."/>
            <person name="Wayne K.J."/>
            <person name="Tettelin H."/>
            <person name="Glass J.I."/>
            <person name="Rusch D."/>
            <person name="Podicherti R."/>
            <person name="Tsui H.-C.T."/>
            <person name="Winkler M.E."/>
        </authorList>
    </citation>
    <scope>NUCLEOTIDE SEQUENCE [LARGE SCALE GENOMIC DNA]</scope>
    <source>
        <strain evidence="2 3">BUT-10</strain>
    </source>
</reference>
<name>A0A328BQ84_9CAUL</name>
<dbReference type="AlphaFoldDB" id="A0A328BQ84"/>
<keyword evidence="1" id="KW-1133">Transmembrane helix</keyword>
<dbReference type="Proteomes" id="UP000249524">
    <property type="component" value="Unassembled WGS sequence"/>
</dbReference>
<evidence type="ECO:0000313" key="3">
    <source>
        <dbReference type="Proteomes" id="UP000249524"/>
    </source>
</evidence>
<sequence length="149" mass="16028">MPDIPIRFLINSLSVLGALFALWKGSQAERLAALVVIANVAVGQLDTFLGASGDSVLRLVNDGMTALVLLGITVRYGALWMGGVMLFYAAQFAMHSYYLVTDRPTGDYLNALINNVNFIGINLCLIIGAAVAWRRRVRTARRAAEAAAA</sequence>
<keyword evidence="1" id="KW-0472">Membrane</keyword>
<evidence type="ECO:0008006" key="4">
    <source>
        <dbReference type="Google" id="ProtNLM"/>
    </source>
</evidence>
<dbReference type="RefSeq" id="WP_111274839.1">
    <property type="nucleotide sequence ID" value="NZ_QFYS01000002.1"/>
</dbReference>
<protein>
    <recommendedName>
        <fullName evidence="4">CDP-alcohol phosphatidyltransferase family protein</fullName>
    </recommendedName>
</protein>
<evidence type="ECO:0000313" key="2">
    <source>
        <dbReference type="EMBL" id="RAK67228.1"/>
    </source>
</evidence>
<evidence type="ECO:0000256" key="1">
    <source>
        <dbReference type="SAM" id="Phobius"/>
    </source>
</evidence>
<comment type="caution">
    <text evidence="2">The sequence shown here is derived from an EMBL/GenBank/DDBJ whole genome shotgun (WGS) entry which is preliminary data.</text>
</comment>
<accession>A0A328BQ84</accession>
<dbReference type="EMBL" id="QFYS01000002">
    <property type="protein sequence ID" value="RAK67228.1"/>
    <property type="molecule type" value="Genomic_DNA"/>
</dbReference>
<gene>
    <name evidence="2" type="ORF">DJ019_04655</name>
</gene>
<feature type="transmembrane region" description="Helical" evidence="1">
    <location>
        <begin position="6"/>
        <end position="23"/>
    </location>
</feature>
<feature type="transmembrane region" description="Helical" evidence="1">
    <location>
        <begin position="112"/>
        <end position="133"/>
    </location>
</feature>
<keyword evidence="3" id="KW-1185">Reference proteome</keyword>
<organism evidence="2 3">
    <name type="scientific">Phenylobacterium kunshanense</name>
    <dbReference type="NCBI Taxonomy" id="1445034"/>
    <lineage>
        <taxon>Bacteria</taxon>
        <taxon>Pseudomonadati</taxon>
        <taxon>Pseudomonadota</taxon>
        <taxon>Alphaproteobacteria</taxon>
        <taxon>Caulobacterales</taxon>
        <taxon>Caulobacteraceae</taxon>
        <taxon>Phenylobacterium</taxon>
    </lineage>
</organism>